<dbReference type="Proteomes" id="UP000324536">
    <property type="component" value="Chromosome"/>
</dbReference>
<dbReference type="InterPro" id="IPR027417">
    <property type="entry name" value="P-loop_NTPase"/>
</dbReference>
<dbReference type="RefSeq" id="WP_149279289.1">
    <property type="nucleotide sequence ID" value="NZ_CP043506.1"/>
</dbReference>
<evidence type="ECO:0000256" key="2">
    <source>
        <dbReference type="ARBA" id="ARBA00022840"/>
    </source>
</evidence>
<dbReference type="AlphaFoldDB" id="A0A5C1YS60"/>
<protein>
    <submittedName>
        <fullName evidence="3">Pilus assembly protein</fullName>
    </submittedName>
</protein>
<dbReference type="KEGG" id="acek:FLP30_07640"/>
<dbReference type="Gene3D" id="3.40.50.2300">
    <property type="match status" value="1"/>
</dbReference>
<dbReference type="OrthoDB" id="9783172at2"/>
<evidence type="ECO:0000313" key="4">
    <source>
        <dbReference type="Proteomes" id="UP000324536"/>
    </source>
</evidence>
<dbReference type="Gene3D" id="3.40.50.300">
    <property type="entry name" value="P-loop containing nucleotide triphosphate hydrolases"/>
    <property type="match status" value="1"/>
</dbReference>
<proteinExistence type="predicted"/>
<keyword evidence="1" id="KW-0547">Nucleotide-binding</keyword>
<dbReference type="GO" id="GO:0005524">
    <property type="term" value="F:ATP binding"/>
    <property type="evidence" value="ECO:0007669"/>
    <property type="project" value="UniProtKB-KW"/>
</dbReference>
<evidence type="ECO:0000256" key="1">
    <source>
        <dbReference type="ARBA" id="ARBA00022741"/>
    </source>
</evidence>
<keyword evidence="4" id="KW-1185">Reference proteome</keyword>
<sequence>MSESRQRSGTQQSGVMGRVLILVQDAEAESLFLSFVQSVCPGDGVVLRLSLEQSLDYLQKREVPSYIILDIAGAADPVACVRDVTGMIPPSVTLMIIGDREDVNFYRTITHAFGVAEYLYRPLVENLVVRFFGEIILHGQKSRDTANGGSLVLLTGVRDGVGVSTLLANLSWYVAEVVKRHTLLVDFDLQASKLGLLLNAENNPGLQAVLEAPDRMDGLLIERSTQELSDRLHLLASVGSIMARPVIAPATVSALMEHVRGQFHFIMVESSWRDGDMYAALQKEAQQLVFVLDPTLISVRDTLRAMAALPKGTLPKRPLFVLNGFGRPGTLSLAEVSSSLDMKPDIVVPYLPRECGEAEINGRPLVEQNMQYQAAIMQLARIGLSVHVPDRVGTGGWRGRLGAYFSRLRRT</sequence>
<gene>
    <name evidence="3" type="ORF">FLP30_07640</name>
</gene>
<keyword evidence="2" id="KW-0067">ATP-binding</keyword>
<dbReference type="InterPro" id="IPR050625">
    <property type="entry name" value="ParA/MinD_ATPase"/>
</dbReference>
<dbReference type="GO" id="GO:0051782">
    <property type="term" value="P:negative regulation of cell division"/>
    <property type="evidence" value="ECO:0007669"/>
    <property type="project" value="TreeGrafter"/>
</dbReference>
<name>A0A5C1YS60_9PROT</name>
<dbReference type="EMBL" id="CP043506">
    <property type="protein sequence ID" value="QEO17612.1"/>
    <property type="molecule type" value="Genomic_DNA"/>
</dbReference>
<dbReference type="PANTHER" id="PTHR43384">
    <property type="entry name" value="SEPTUM SITE-DETERMINING PROTEIN MIND HOMOLOG, CHLOROPLASTIC-RELATED"/>
    <property type="match status" value="1"/>
</dbReference>
<accession>A0A5C1YS60</accession>
<organism evidence="3 4">
    <name type="scientific">Acetobacter vaccinii</name>
    <dbReference type="NCBI Taxonomy" id="2592655"/>
    <lineage>
        <taxon>Bacteria</taxon>
        <taxon>Pseudomonadati</taxon>
        <taxon>Pseudomonadota</taxon>
        <taxon>Alphaproteobacteria</taxon>
        <taxon>Acetobacterales</taxon>
        <taxon>Acetobacteraceae</taxon>
        <taxon>Acetobacter</taxon>
    </lineage>
</organism>
<dbReference type="GO" id="GO:0016887">
    <property type="term" value="F:ATP hydrolysis activity"/>
    <property type="evidence" value="ECO:0007669"/>
    <property type="project" value="TreeGrafter"/>
</dbReference>
<evidence type="ECO:0000313" key="3">
    <source>
        <dbReference type="EMBL" id="QEO17612.1"/>
    </source>
</evidence>
<dbReference type="PANTHER" id="PTHR43384:SF6">
    <property type="entry name" value="SEPTUM SITE-DETERMINING PROTEIN MIND HOMOLOG, CHLOROPLASTIC"/>
    <property type="match status" value="1"/>
</dbReference>
<dbReference type="SUPFAM" id="SSF52540">
    <property type="entry name" value="P-loop containing nucleoside triphosphate hydrolases"/>
    <property type="match status" value="1"/>
</dbReference>
<reference evidence="3 4" key="1">
    <citation type="submission" date="2019-09" db="EMBL/GenBank/DDBJ databases">
        <title>Genome sequencing of strain KACC 21233.</title>
        <authorList>
            <person name="Heo J."/>
            <person name="Kim S.-J."/>
            <person name="Kim J.-S."/>
            <person name="Hong S.-B."/>
            <person name="Kwon S.-W."/>
        </authorList>
    </citation>
    <scope>NUCLEOTIDE SEQUENCE [LARGE SCALE GENOMIC DNA]</scope>
    <source>
        <strain evidence="3 4">KACC 21233</strain>
    </source>
</reference>
<dbReference type="GO" id="GO:0009898">
    <property type="term" value="C:cytoplasmic side of plasma membrane"/>
    <property type="evidence" value="ECO:0007669"/>
    <property type="project" value="TreeGrafter"/>
</dbReference>
<dbReference type="GO" id="GO:0005829">
    <property type="term" value="C:cytosol"/>
    <property type="evidence" value="ECO:0007669"/>
    <property type="project" value="TreeGrafter"/>
</dbReference>